<proteinExistence type="predicted"/>
<reference evidence="2 3" key="1">
    <citation type="journal article" date="2020" name="Mol. Plant">
        <title>The Chromosome-Based Rubber Tree Genome Provides New Insights into Spurge Genome Evolution and Rubber Biosynthesis.</title>
        <authorList>
            <person name="Liu J."/>
            <person name="Shi C."/>
            <person name="Shi C.C."/>
            <person name="Li W."/>
            <person name="Zhang Q.J."/>
            <person name="Zhang Y."/>
            <person name="Li K."/>
            <person name="Lu H.F."/>
            <person name="Shi C."/>
            <person name="Zhu S.T."/>
            <person name="Xiao Z.Y."/>
            <person name="Nan H."/>
            <person name="Yue Y."/>
            <person name="Zhu X.G."/>
            <person name="Wu Y."/>
            <person name="Hong X.N."/>
            <person name="Fan G.Y."/>
            <person name="Tong Y."/>
            <person name="Zhang D."/>
            <person name="Mao C.L."/>
            <person name="Liu Y.L."/>
            <person name="Hao S.J."/>
            <person name="Liu W.Q."/>
            <person name="Lv M.Q."/>
            <person name="Zhang H.B."/>
            <person name="Liu Y."/>
            <person name="Hu-Tang G.R."/>
            <person name="Wang J.P."/>
            <person name="Wang J.H."/>
            <person name="Sun Y.H."/>
            <person name="Ni S.B."/>
            <person name="Chen W.B."/>
            <person name="Zhang X.C."/>
            <person name="Jiao Y.N."/>
            <person name="Eichler E.E."/>
            <person name="Li G.H."/>
            <person name="Liu X."/>
            <person name="Gao L.Z."/>
        </authorList>
    </citation>
    <scope>NUCLEOTIDE SEQUENCE [LARGE SCALE GENOMIC DNA]</scope>
    <source>
        <strain evidence="3">cv. GT1</strain>
        <tissue evidence="2">Leaf</tissue>
    </source>
</reference>
<protein>
    <recommendedName>
        <fullName evidence="1">Transposase-associated domain-containing protein</fullName>
    </recommendedName>
</protein>
<name>A0A6A6NK76_HEVBR</name>
<accession>A0A6A6NK76</accession>
<dbReference type="Proteomes" id="UP000467840">
    <property type="component" value="Chromosome 5"/>
</dbReference>
<comment type="caution">
    <text evidence="2">The sequence shown here is derived from an EMBL/GenBank/DDBJ whole genome shotgun (WGS) entry which is preliminary data.</text>
</comment>
<evidence type="ECO:0000259" key="1">
    <source>
        <dbReference type="Pfam" id="PF13963"/>
    </source>
</evidence>
<evidence type="ECO:0000313" key="2">
    <source>
        <dbReference type="EMBL" id="KAF2325689.1"/>
    </source>
</evidence>
<gene>
    <name evidence="2" type="ORF">GH714_033275</name>
</gene>
<dbReference type="AlphaFoldDB" id="A0A6A6NK76"/>
<organism evidence="2 3">
    <name type="scientific">Hevea brasiliensis</name>
    <name type="common">Para rubber tree</name>
    <name type="synonym">Siphonia brasiliensis</name>
    <dbReference type="NCBI Taxonomy" id="3981"/>
    <lineage>
        <taxon>Eukaryota</taxon>
        <taxon>Viridiplantae</taxon>
        <taxon>Streptophyta</taxon>
        <taxon>Embryophyta</taxon>
        <taxon>Tracheophyta</taxon>
        <taxon>Spermatophyta</taxon>
        <taxon>Magnoliopsida</taxon>
        <taxon>eudicotyledons</taxon>
        <taxon>Gunneridae</taxon>
        <taxon>Pentapetalae</taxon>
        <taxon>rosids</taxon>
        <taxon>fabids</taxon>
        <taxon>Malpighiales</taxon>
        <taxon>Euphorbiaceae</taxon>
        <taxon>Crotonoideae</taxon>
        <taxon>Micrandreae</taxon>
        <taxon>Hevea</taxon>
    </lineage>
</organism>
<evidence type="ECO:0000313" key="3">
    <source>
        <dbReference type="Proteomes" id="UP000467840"/>
    </source>
</evidence>
<keyword evidence="3" id="KW-1185">Reference proteome</keyword>
<dbReference type="InterPro" id="IPR029480">
    <property type="entry name" value="Transpos_assoc"/>
</dbReference>
<dbReference type="Pfam" id="PF13963">
    <property type="entry name" value="Transpos_assoc"/>
    <property type="match status" value="1"/>
</dbReference>
<feature type="domain" description="Transposase-associated" evidence="1">
    <location>
        <begin position="65"/>
        <end position="138"/>
    </location>
</feature>
<dbReference type="EMBL" id="JAAGAX010000001">
    <property type="protein sequence ID" value="KAF2325689.1"/>
    <property type="molecule type" value="Genomic_DNA"/>
</dbReference>
<sequence>MSSCFWDFSCCSNICFGHLIGLCKLALVVVDLHAAIKLCEPALVVADSPQYIKLGSKQEDMAPDKSWMGIENRKDPSYIHGVKGFLTYAFRQESIEDAIPCPCLKCRNINYKQKFEVRYHLLKHGILKSYTIWYFHGEPLNEDVDTNDDPIVNDDQDFDDDMIELVNYIYGGSNVNIGTDSNEASVGEEPKGDATMFYHLLREAKEKLHPECELSKLAAIDDVCEIVDDNEVYQEDENDMHGRPTRPIDNDDDIVDLNRVDVDLEEVMASVSKRKKNNRKMPPGLKSCISSAHGRLASGRGFYKGIDLDKLTNGKKTS</sequence>